<dbReference type="InterPro" id="IPR036181">
    <property type="entry name" value="MIT_dom_sf"/>
</dbReference>
<dbReference type="Proteomes" id="UP000076744">
    <property type="component" value="Unassembled WGS sequence"/>
</dbReference>
<comment type="caution">
    <text evidence="1">The sequence shown here is derived from an EMBL/GenBank/DDBJ whole genome shotgun (WGS) entry which is preliminary data.</text>
</comment>
<dbReference type="EMBL" id="AZHB01000029">
    <property type="protein sequence ID" value="OAA54413.1"/>
    <property type="molecule type" value="Genomic_DNA"/>
</dbReference>
<protein>
    <submittedName>
        <fullName evidence="1">PALB protein</fullName>
    </submittedName>
</protein>
<dbReference type="AlphaFoldDB" id="A0A167MJ14"/>
<dbReference type="GeneID" id="30024633"/>
<proteinExistence type="predicted"/>
<dbReference type="STRING" id="1081104.A0A167MJ14"/>
<dbReference type="RefSeq" id="XP_018700841.1">
    <property type="nucleotide sequence ID" value="XM_018851944.1"/>
</dbReference>
<reference evidence="1 2" key="1">
    <citation type="journal article" date="2016" name="Genome Biol. Evol.">
        <title>Divergent and convergent evolution of fungal pathogenicity.</title>
        <authorList>
            <person name="Shang Y."/>
            <person name="Xiao G."/>
            <person name="Zheng P."/>
            <person name="Cen K."/>
            <person name="Zhan S."/>
            <person name="Wang C."/>
        </authorList>
    </citation>
    <scope>NUCLEOTIDE SEQUENCE [LARGE SCALE GENOMIC DNA]</scope>
    <source>
        <strain evidence="1 2">ARSEF 2679</strain>
    </source>
</reference>
<dbReference type="SUPFAM" id="SSF116846">
    <property type="entry name" value="MIT domain"/>
    <property type="match status" value="1"/>
</dbReference>
<keyword evidence="2" id="KW-1185">Reference proteome</keyword>
<organism evidence="1 2">
    <name type="scientific">Cordyceps fumosorosea (strain ARSEF 2679)</name>
    <name type="common">Isaria fumosorosea</name>
    <dbReference type="NCBI Taxonomy" id="1081104"/>
    <lineage>
        <taxon>Eukaryota</taxon>
        <taxon>Fungi</taxon>
        <taxon>Dikarya</taxon>
        <taxon>Ascomycota</taxon>
        <taxon>Pezizomycotina</taxon>
        <taxon>Sordariomycetes</taxon>
        <taxon>Hypocreomycetidae</taxon>
        <taxon>Hypocreales</taxon>
        <taxon>Cordycipitaceae</taxon>
        <taxon>Cordyceps</taxon>
    </lineage>
</organism>
<evidence type="ECO:0000313" key="1">
    <source>
        <dbReference type="EMBL" id="OAA54413.1"/>
    </source>
</evidence>
<dbReference type="Gene3D" id="1.20.58.80">
    <property type="entry name" value="Phosphotransferase system, lactose/cellobiose-type IIA subunit"/>
    <property type="match status" value="1"/>
</dbReference>
<name>A0A167MJ14_CORFA</name>
<accession>A0A167MJ14</accession>
<gene>
    <name evidence="1" type="ORF">ISF_08341</name>
</gene>
<dbReference type="OrthoDB" id="5129343at2759"/>
<sequence length="129" mass="14003">MESDAQVAEALAASSTGKAALDYAIQAAELYMRAASSTTNKQDAARLRQKCKALIAHAEMLKTQLSIPPLRPNGSDILRQSSLLHGNEFPPWEETPSDTEFQRKAGQQLFTYATSASLFPTSSLTVLCQ</sequence>
<evidence type="ECO:0000313" key="2">
    <source>
        <dbReference type="Proteomes" id="UP000076744"/>
    </source>
</evidence>